<feature type="region of interest" description="Disordered" evidence="1">
    <location>
        <begin position="268"/>
        <end position="308"/>
    </location>
</feature>
<dbReference type="RefSeq" id="WP_057778360.1">
    <property type="nucleotide sequence ID" value="NZ_AYYY01000021.1"/>
</dbReference>
<keyword evidence="2" id="KW-1133">Transmembrane helix</keyword>
<evidence type="ECO:0000313" key="4">
    <source>
        <dbReference type="Proteomes" id="UP000051733"/>
    </source>
</evidence>
<dbReference type="EMBL" id="AYYY01000021">
    <property type="protein sequence ID" value="KRM61784.1"/>
    <property type="molecule type" value="Genomic_DNA"/>
</dbReference>
<sequence>MDLTTMDRSELEKTFRQAMSYDEEYQKLIPLRDARNRYLAPAFEKTNDGIFAHNQQQAALKDPEITKLQAEIDRANDRLQLAENPVPIKKKNDRQTIIFTVILVVIAIVAFIAGKTLDFPKDTTPQRTITMVYTVATFFAIAYVIYRYFYWKKYKAALITYAKKKITELAPTQEKITHLKSQINEQYAENIAPFSVTFKDDDPAFQKVQRPYLAQQAIVDQCQAAYEAIPIDLRDKHTIQRFIQALHQDSDANWRSISENYLQEKQQRAAAIAQKKQAEQQQKLDAQNNTARKRNQRHLQQQHIHQDK</sequence>
<accession>A0A0R2A3M7</accession>
<gene>
    <name evidence="3" type="ORF">FC26_GL001352</name>
</gene>
<dbReference type="PATRIC" id="fig|1423813.3.peg.1375"/>
<dbReference type="Proteomes" id="UP000051733">
    <property type="component" value="Unassembled WGS sequence"/>
</dbReference>
<evidence type="ECO:0000313" key="3">
    <source>
        <dbReference type="EMBL" id="KRM61784.1"/>
    </source>
</evidence>
<keyword evidence="2" id="KW-0812">Transmembrane</keyword>
<protein>
    <submittedName>
        <fullName evidence="3">Uncharacterized protein</fullName>
    </submittedName>
</protein>
<dbReference type="STRING" id="1423813.FC26_GL001352"/>
<keyword evidence="2" id="KW-0472">Membrane</keyword>
<keyword evidence="4" id="KW-1185">Reference proteome</keyword>
<reference evidence="3 4" key="1">
    <citation type="journal article" date="2015" name="Genome Announc.">
        <title>Expanding the biotechnology potential of lactobacilli through comparative genomics of 213 strains and associated genera.</title>
        <authorList>
            <person name="Sun Z."/>
            <person name="Harris H.M."/>
            <person name="McCann A."/>
            <person name="Guo C."/>
            <person name="Argimon S."/>
            <person name="Zhang W."/>
            <person name="Yang X."/>
            <person name="Jeffery I.B."/>
            <person name="Cooney J.C."/>
            <person name="Kagawa T.F."/>
            <person name="Liu W."/>
            <person name="Song Y."/>
            <person name="Salvetti E."/>
            <person name="Wrobel A."/>
            <person name="Rasinkangas P."/>
            <person name="Parkhill J."/>
            <person name="Rea M.C."/>
            <person name="O'Sullivan O."/>
            <person name="Ritari J."/>
            <person name="Douillard F.P."/>
            <person name="Paul Ross R."/>
            <person name="Yang R."/>
            <person name="Briner A.E."/>
            <person name="Felis G.E."/>
            <person name="de Vos W.M."/>
            <person name="Barrangou R."/>
            <person name="Klaenhammer T.R."/>
            <person name="Caufield P.W."/>
            <person name="Cui Y."/>
            <person name="Zhang H."/>
            <person name="O'Toole P.W."/>
        </authorList>
    </citation>
    <scope>NUCLEOTIDE SEQUENCE [LARGE SCALE GENOMIC DNA]</scope>
    <source>
        <strain evidence="3 4">DSM 20634</strain>
    </source>
</reference>
<comment type="caution">
    <text evidence="3">The sequence shown here is derived from an EMBL/GenBank/DDBJ whole genome shotgun (WGS) entry which is preliminary data.</text>
</comment>
<feature type="compositionally biased region" description="Polar residues" evidence="1">
    <location>
        <begin position="298"/>
        <end position="308"/>
    </location>
</feature>
<evidence type="ECO:0000256" key="2">
    <source>
        <dbReference type="SAM" id="Phobius"/>
    </source>
</evidence>
<feature type="compositionally biased region" description="Low complexity" evidence="1">
    <location>
        <begin position="268"/>
        <end position="287"/>
    </location>
</feature>
<feature type="transmembrane region" description="Helical" evidence="2">
    <location>
        <begin position="129"/>
        <end position="149"/>
    </location>
</feature>
<feature type="transmembrane region" description="Helical" evidence="2">
    <location>
        <begin position="97"/>
        <end position="117"/>
    </location>
</feature>
<proteinExistence type="predicted"/>
<organism evidence="3 4">
    <name type="scientific">Paucilactobacillus vaccinostercus DSM 20634</name>
    <dbReference type="NCBI Taxonomy" id="1423813"/>
    <lineage>
        <taxon>Bacteria</taxon>
        <taxon>Bacillati</taxon>
        <taxon>Bacillota</taxon>
        <taxon>Bacilli</taxon>
        <taxon>Lactobacillales</taxon>
        <taxon>Lactobacillaceae</taxon>
        <taxon>Paucilactobacillus</taxon>
    </lineage>
</organism>
<dbReference type="AlphaFoldDB" id="A0A0R2A3M7"/>
<evidence type="ECO:0000256" key="1">
    <source>
        <dbReference type="SAM" id="MobiDB-lite"/>
    </source>
</evidence>
<name>A0A0R2A3M7_9LACO</name>